<dbReference type="PANTHER" id="PTHR31286:SF179">
    <property type="entry name" value="RNASE H TYPE-1 DOMAIN-CONTAINING PROTEIN"/>
    <property type="match status" value="1"/>
</dbReference>
<evidence type="ECO:0000313" key="1">
    <source>
        <dbReference type="EMBL" id="KAL0915133.1"/>
    </source>
</evidence>
<gene>
    <name evidence="1" type="ORF">M5K25_015532</name>
</gene>
<dbReference type="Proteomes" id="UP001552299">
    <property type="component" value="Unassembled WGS sequence"/>
</dbReference>
<dbReference type="PANTHER" id="PTHR31286">
    <property type="entry name" value="GLYCINE-RICH CELL WALL STRUCTURAL PROTEIN 1.8-LIKE"/>
    <property type="match status" value="1"/>
</dbReference>
<proteinExistence type="predicted"/>
<dbReference type="InterPro" id="IPR040256">
    <property type="entry name" value="At4g02000-like"/>
</dbReference>
<comment type="caution">
    <text evidence="1">The sequence shown here is derived from an EMBL/GenBank/DDBJ whole genome shotgun (WGS) entry which is preliminary data.</text>
</comment>
<evidence type="ECO:0000313" key="2">
    <source>
        <dbReference type="Proteomes" id="UP001552299"/>
    </source>
</evidence>
<protein>
    <recommendedName>
        <fullName evidence="3">DUF4283 domain-containing protein</fullName>
    </recommendedName>
</protein>
<dbReference type="AlphaFoldDB" id="A0ABD0UYH2"/>
<sequence length="400" mass="43624">MASNRLSDPGFLAGKFTSHSFRDVLSGASSRPEFPDLKITSRKGLPSLWISYEEMLALAAPFEFALVEKFSGYYFRVFSHESYFISNCFMKLFKWTPYFDINIESPTIPIWVSFPNLRPHLFSPWILHGLGSLFGRHLRTDNATSNGTRPSVARVLVELDVTKRYHDQIWVLGHARIECHVVNPHLANPIPNLVGVGVVLNKNCDDNCDPVSKDEIHICVDNISPGIDSPLLELAVLLGMADGNDSVVPVAELCGAIKCGDDGEVGDHVLVSSPRGVIETVNPDIVGLVTDNELLNVGDKEFCDVNMGVVNIDSSNLDPYNIDYSNLDPYAASPVMTADRVVSVSSVGPVVNEQLVHVPVALISSNALNAHLGARSGETIGEQIDWLESSPSSPSEVGEK</sequence>
<keyword evidence="2" id="KW-1185">Reference proteome</keyword>
<reference evidence="1 2" key="1">
    <citation type="journal article" date="2024" name="Plant Biotechnol. J.">
        <title>Dendrobium thyrsiflorum genome and its molecular insights into genes involved in important horticultural traits.</title>
        <authorList>
            <person name="Chen B."/>
            <person name="Wang J.Y."/>
            <person name="Zheng P.J."/>
            <person name="Li K.L."/>
            <person name="Liang Y.M."/>
            <person name="Chen X.F."/>
            <person name="Zhang C."/>
            <person name="Zhao X."/>
            <person name="He X."/>
            <person name="Zhang G.Q."/>
            <person name="Liu Z.J."/>
            <person name="Xu Q."/>
        </authorList>
    </citation>
    <scope>NUCLEOTIDE SEQUENCE [LARGE SCALE GENOMIC DNA]</scope>
    <source>
        <strain evidence="1">GZMU011</strain>
    </source>
</reference>
<evidence type="ECO:0008006" key="3">
    <source>
        <dbReference type="Google" id="ProtNLM"/>
    </source>
</evidence>
<organism evidence="1 2">
    <name type="scientific">Dendrobium thyrsiflorum</name>
    <name type="common">Pinecone-like raceme dendrobium</name>
    <name type="synonym">Orchid</name>
    <dbReference type="NCBI Taxonomy" id="117978"/>
    <lineage>
        <taxon>Eukaryota</taxon>
        <taxon>Viridiplantae</taxon>
        <taxon>Streptophyta</taxon>
        <taxon>Embryophyta</taxon>
        <taxon>Tracheophyta</taxon>
        <taxon>Spermatophyta</taxon>
        <taxon>Magnoliopsida</taxon>
        <taxon>Liliopsida</taxon>
        <taxon>Asparagales</taxon>
        <taxon>Orchidaceae</taxon>
        <taxon>Epidendroideae</taxon>
        <taxon>Malaxideae</taxon>
        <taxon>Dendrobiinae</taxon>
        <taxon>Dendrobium</taxon>
    </lineage>
</organism>
<accession>A0ABD0UYH2</accession>
<dbReference type="EMBL" id="JANQDX010000012">
    <property type="protein sequence ID" value="KAL0915133.1"/>
    <property type="molecule type" value="Genomic_DNA"/>
</dbReference>
<name>A0ABD0UYH2_DENTH</name>